<dbReference type="SFLD" id="SFLDS00003">
    <property type="entry name" value="Haloacid_Dehalogenase"/>
    <property type="match status" value="1"/>
</dbReference>
<dbReference type="NCBIfam" id="TIGR01549">
    <property type="entry name" value="HAD-SF-IA-v1"/>
    <property type="match status" value="1"/>
</dbReference>
<accession>A0ABT3ST11</accession>
<dbReference type="InterPro" id="IPR023214">
    <property type="entry name" value="HAD_sf"/>
</dbReference>
<dbReference type="InterPro" id="IPR041492">
    <property type="entry name" value="HAD_2"/>
</dbReference>
<dbReference type="InterPro" id="IPR036412">
    <property type="entry name" value="HAD-like_sf"/>
</dbReference>
<dbReference type="RefSeq" id="WP_279252070.1">
    <property type="nucleotide sequence ID" value="NZ_SHNP01000002.1"/>
</dbReference>
<protein>
    <submittedName>
        <fullName evidence="1">HAD family hydrolase</fullName>
    </submittedName>
</protein>
<proteinExistence type="predicted"/>
<organism evidence="1 2">
    <name type="scientific">Candidatus Seongchinamella marina</name>
    <dbReference type="NCBI Taxonomy" id="2518990"/>
    <lineage>
        <taxon>Bacteria</taxon>
        <taxon>Pseudomonadati</taxon>
        <taxon>Pseudomonadota</taxon>
        <taxon>Gammaproteobacteria</taxon>
        <taxon>Cellvibrionales</taxon>
        <taxon>Halieaceae</taxon>
        <taxon>Seongchinamella</taxon>
    </lineage>
</organism>
<dbReference type="InterPro" id="IPR050155">
    <property type="entry name" value="HAD-like_hydrolase_sf"/>
</dbReference>
<dbReference type="Pfam" id="PF13419">
    <property type="entry name" value="HAD_2"/>
    <property type="match status" value="1"/>
</dbReference>
<dbReference type="PANTHER" id="PTHR43434">
    <property type="entry name" value="PHOSPHOGLYCOLATE PHOSPHATASE"/>
    <property type="match status" value="1"/>
</dbReference>
<dbReference type="Proteomes" id="UP001143307">
    <property type="component" value="Unassembled WGS sequence"/>
</dbReference>
<dbReference type="GO" id="GO:0016787">
    <property type="term" value="F:hydrolase activity"/>
    <property type="evidence" value="ECO:0007669"/>
    <property type="project" value="UniProtKB-KW"/>
</dbReference>
<dbReference type="SFLD" id="SFLDG01129">
    <property type="entry name" value="C1.5:_HAD__Beta-PGM__Phosphata"/>
    <property type="match status" value="1"/>
</dbReference>
<keyword evidence="1" id="KW-0378">Hydrolase</keyword>
<dbReference type="SUPFAM" id="SSF56784">
    <property type="entry name" value="HAD-like"/>
    <property type="match status" value="1"/>
</dbReference>
<dbReference type="InterPro" id="IPR006439">
    <property type="entry name" value="HAD-SF_hydro_IA"/>
</dbReference>
<evidence type="ECO:0000313" key="1">
    <source>
        <dbReference type="EMBL" id="MCX2973113.1"/>
    </source>
</evidence>
<name>A0ABT3ST11_9GAMM</name>
<evidence type="ECO:0000313" key="2">
    <source>
        <dbReference type="Proteomes" id="UP001143307"/>
    </source>
</evidence>
<dbReference type="Gene3D" id="3.40.50.1000">
    <property type="entry name" value="HAD superfamily/HAD-like"/>
    <property type="match status" value="1"/>
</dbReference>
<dbReference type="SFLD" id="SFLDG01135">
    <property type="entry name" value="C1.5.6:_HAD__Beta-PGM__Phospha"/>
    <property type="match status" value="1"/>
</dbReference>
<keyword evidence="2" id="KW-1185">Reference proteome</keyword>
<sequence length="214" mass="23242">MIIFDWDGTLCDSVAQIVRSVQGVAREMGLPVPSEAEAANIIGLSLHRAMEVLFPEVPPAELEQLISGYSSHYVANEEAPPAMFPGALETLNELRGRGFELAVATGKSRRGLDRVLRVMGMEDMFDATRCADETTSKPDPLMLNELLLERSISPERALMIGDTEYDLEMAVNAGISSVGVSFGVHSIERLAVHKPVAIVDSLPQLLELPELAGR</sequence>
<dbReference type="InterPro" id="IPR023198">
    <property type="entry name" value="PGP-like_dom2"/>
</dbReference>
<dbReference type="NCBIfam" id="TIGR01509">
    <property type="entry name" value="HAD-SF-IA-v3"/>
    <property type="match status" value="1"/>
</dbReference>
<dbReference type="PANTHER" id="PTHR43434:SF24">
    <property type="entry name" value="HYDROLASE-RELATED"/>
    <property type="match status" value="1"/>
</dbReference>
<dbReference type="Gene3D" id="1.10.150.240">
    <property type="entry name" value="Putative phosphatase, domain 2"/>
    <property type="match status" value="1"/>
</dbReference>
<dbReference type="EMBL" id="SHNP01000002">
    <property type="protein sequence ID" value="MCX2973113.1"/>
    <property type="molecule type" value="Genomic_DNA"/>
</dbReference>
<reference evidence="1" key="1">
    <citation type="submission" date="2019-02" db="EMBL/GenBank/DDBJ databases">
        <authorList>
            <person name="Li S.-H."/>
        </authorList>
    </citation>
    <scope>NUCLEOTIDE SEQUENCE</scope>
    <source>
        <strain evidence="1">IMCC8485</strain>
    </source>
</reference>
<gene>
    <name evidence="1" type="ORF">EYC87_05870</name>
</gene>
<comment type="caution">
    <text evidence="1">The sequence shown here is derived from an EMBL/GenBank/DDBJ whole genome shotgun (WGS) entry which is preliminary data.</text>
</comment>